<evidence type="ECO:0000313" key="2">
    <source>
        <dbReference type="Proteomes" id="UP000326678"/>
    </source>
</evidence>
<dbReference type="EMBL" id="CP045232">
    <property type="protein sequence ID" value="QFS52873.1"/>
    <property type="molecule type" value="Genomic_DNA"/>
</dbReference>
<gene>
    <name evidence="1" type="ORF">GXM_10137</name>
</gene>
<dbReference type="Proteomes" id="UP000326678">
    <property type="component" value="Chromosome pGXM05"/>
</dbReference>
<sequence length="249" mass="28930">MKTRGSFPTSNYNTAYIARAWGMHKELEEREKRGFYQFFYLTICGHIESILSSVINARLDSINWLLQWDKIPPANYNENNITSLCDQKTVVESLLKIISAFENETENAPLGKLIDLHNKIFNKKLSELIGKELYEDLNAVASLRNLFAHGRNLFVEFKFDAPLTDGEVTLDYNPLKKAFDRLLRAGIINNPSNFNLQNYGDFLVSFYNDDAFLYFYRAIQEVEEKLDNSIEFPPERAKRFFVRLPDLEG</sequence>
<evidence type="ECO:0008006" key="3">
    <source>
        <dbReference type="Google" id="ProtNLM"/>
    </source>
</evidence>
<proteinExistence type="predicted"/>
<dbReference type="AlphaFoldDB" id="A0A5P8WJ48"/>
<keyword evidence="2" id="KW-1185">Reference proteome</keyword>
<name>A0A5P8WJ48_9NOSO</name>
<accession>A0A5P8WJ48</accession>
<dbReference type="RefSeq" id="WP_152592960.1">
    <property type="nucleotide sequence ID" value="NZ_CP045232.1"/>
</dbReference>
<organism evidence="1 2">
    <name type="scientific">Nostoc sphaeroides CCNUC1</name>
    <dbReference type="NCBI Taxonomy" id="2653204"/>
    <lineage>
        <taxon>Bacteria</taxon>
        <taxon>Bacillati</taxon>
        <taxon>Cyanobacteriota</taxon>
        <taxon>Cyanophyceae</taxon>
        <taxon>Nostocales</taxon>
        <taxon>Nostocaceae</taxon>
        <taxon>Nostoc</taxon>
    </lineage>
</organism>
<reference evidence="1 2" key="1">
    <citation type="submission" date="2019-10" db="EMBL/GenBank/DDBJ databases">
        <title>Genomic and transcriptomic insights into the perfect genentic adaptation of a filamentous nitrogen-fixing cyanobacterium to rice fields.</title>
        <authorList>
            <person name="Chen Z."/>
        </authorList>
    </citation>
    <scope>NUCLEOTIDE SEQUENCE [LARGE SCALE GENOMIC DNA]</scope>
    <source>
        <strain evidence="1">CCNUC1</strain>
    </source>
</reference>
<protein>
    <recommendedName>
        <fullName evidence="3">RiboL-PSP-HEPN domain-containing protein</fullName>
    </recommendedName>
</protein>
<dbReference type="KEGG" id="nsh:GXM_10137"/>
<evidence type="ECO:0000313" key="1">
    <source>
        <dbReference type="EMBL" id="QFS52873.1"/>
    </source>
</evidence>